<evidence type="ECO:0000256" key="1">
    <source>
        <dbReference type="ARBA" id="ARBA00022603"/>
    </source>
</evidence>
<dbReference type="GO" id="GO:0070041">
    <property type="term" value="F:rRNA (uridine-C5-)-methyltransferase activity"/>
    <property type="evidence" value="ECO:0007669"/>
    <property type="project" value="TreeGrafter"/>
</dbReference>
<keyword evidence="3 4" id="KW-0949">S-adenosyl-L-methionine</keyword>
<dbReference type="AlphaFoldDB" id="A0A1B1YM91"/>
<dbReference type="Proteomes" id="UP000092931">
    <property type="component" value="Chromosome"/>
</dbReference>
<feature type="domain" description="TRAM" evidence="6">
    <location>
        <begin position="1"/>
        <end position="58"/>
    </location>
</feature>
<sequence>MKKNDIYEIEITGMTHDGMGVGRVDGMAVFVQRAIEGEKVVAKIIKVTKNYAVARIEEWITTSPERTEPFCPVYKRCGGCSLQHMSYNMQLKFKHRVVTDNLERIGGFWGIQVSPVIGMDNPMNYRNKAQYPVGMGDNGPVAGFYARRSHIIIDSERCGIQHPASEKVKNTVLEAVKELKIPVYNEITGEGILRHIVTRVSYSTGDVMVILVVTDEKVPGLKKIIQKITREIPEVISIVLNINKRRDNVILGDKVRTVYGSDTLVDRLGHLKFHISPLSFYQVNPVQTVKLYNKAVEFAGLTGNETVFDLYCGIGTISLFLAEKAKEVIGVEVVPEAVEAATKNAVLNNISNSRFYCGEAEKVVPELYNEGIRADVVVVDPPRKGCDEALLQTVVKMQPERIVYVSCNPSTLARDLKYLAANGYNLDKVHPVDLFPWTEHVETVCLLSSKIKGFRD</sequence>
<dbReference type="SUPFAM" id="SSF53335">
    <property type="entry name" value="S-adenosyl-L-methionine-dependent methyltransferases"/>
    <property type="match status" value="1"/>
</dbReference>
<comment type="similarity">
    <text evidence="4">Belongs to the class I-like SAM-binding methyltransferase superfamily. RNA M5U methyltransferase family.</text>
</comment>
<dbReference type="NCBIfam" id="TIGR00479">
    <property type="entry name" value="rumA"/>
    <property type="match status" value="1"/>
</dbReference>
<organism evidence="7 8">
    <name type="scientific">Thermoclostridium stercorarium subsp. leptospartum DSM 9219</name>
    <dbReference type="NCBI Taxonomy" id="1346611"/>
    <lineage>
        <taxon>Bacteria</taxon>
        <taxon>Bacillati</taxon>
        <taxon>Bacillota</taxon>
        <taxon>Clostridia</taxon>
        <taxon>Eubacteriales</taxon>
        <taxon>Oscillospiraceae</taxon>
        <taxon>Thermoclostridium</taxon>
    </lineage>
</organism>
<dbReference type="GO" id="GO:0070475">
    <property type="term" value="P:rRNA base methylation"/>
    <property type="evidence" value="ECO:0007669"/>
    <property type="project" value="TreeGrafter"/>
</dbReference>
<evidence type="ECO:0000313" key="7">
    <source>
        <dbReference type="EMBL" id="ANX01862.1"/>
    </source>
</evidence>
<dbReference type="FunFam" id="2.40.50.1070:FF:000003">
    <property type="entry name" value="23S rRNA (Uracil-5-)-methyltransferase RumA"/>
    <property type="match status" value="1"/>
</dbReference>
<proteinExistence type="inferred from homology"/>
<dbReference type="FunFam" id="2.40.50.140:FF:000097">
    <property type="entry name" value="23S rRNA (uracil(1939)-C(5))-methyltransferase RlmD"/>
    <property type="match status" value="1"/>
</dbReference>
<dbReference type="PROSITE" id="PS01230">
    <property type="entry name" value="TRMA_1"/>
    <property type="match status" value="1"/>
</dbReference>
<dbReference type="InterPro" id="IPR002792">
    <property type="entry name" value="TRAM_dom"/>
</dbReference>
<dbReference type="Gene3D" id="3.40.50.150">
    <property type="entry name" value="Vaccinia Virus protein VP39"/>
    <property type="match status" value="1"/>
</dbReference>
<dbReference type="PROSITE" id="PS01231">
    <property type="entry name" value="TRMA_2"/>
    <property type="match status" value="1"/>
</dbReference>
<feature type="binding site" evidence="4">
    <location>
        <position position="282"/>
    </location>
    <ligand>
        <name>S-adenosyl-L-methionine</name>
        <dbReference type="ChEBI" id="CHEBI:59789"/>
    </ligand>
</feature>
<dbReference type="Gene3D" id="2.40.50.140">
    <property type="entry name" value="Nucleic acid-binding proteins"/>
    <property type="match status" value="1"/>
</dbReference>
<evidence type="ECO:0000313" key="8">
    <source>
        <dbReference type="Proteomes" id="UP000092931"/>
    </source>
</evidence>
<feature type="binding site" evidence="4">
    <location>
        <position position="380"/>
    </location>
    <ligand>
        <name>S-adenosyl-L-methionine</name>
        <dbReference type="ChEBI" id="CHEBI:59789"/>
    </ligand>
</feature>
<dbReference type="CDD" id="cd02440">
    <property type="entry name" value="AdoMet_MTases"/>
    <property type="match status" value="1"/>
</dbReference>
<keyword evidence="1 4" id="KW-0489">Methyltransferase</keyword>
<dbReference type="InterPro" id="IPR030390">
    <property type="entry name" value="MeTrfase_TrmA_AS"/>
</dbReference>
<dbReference type="Gene3D" id="2.40.50.1070">
    <property type="match status" value="1"/>
</dbReference>
<accession>A0A1B1YM91</accession>
<evidence type="ECO:0000256" key="4">
    <source>
        <dbReference type="PROSITE-ProRule" id="PRU01024"/>
    </source>
</evidence>
<feature type="binding site" evidence="4">
    <location>
        <position position="311"/>
    </location>
    <ligand>
        <name>S-adenosyl-L-methionine</name>
        <dbReference type="ChEBI" id="CHEBI:59789"/>
    </ligand>
</feature>
<evidence type="ECO:0000256" key="2">
    <source>
        <dbReference type="ARBA" id="ARBA00022679"/>
    </source>
</evidence>
<feature type="active site" description="Nucleophile" evidence="4">
    <location>
        <position position="407"/>
    </location>
</feature>
<name>A0A1B1YM91_THEST</name>
<dbReference type="InterPro" id="IPR030391">
    <property type="entry name" value="MeTrfase_TrmA_CS"/>
</dbReference>
<dbReference type="RefSeq" id="WP_065821004.1">
    <property type="nucleotide sequence ID" value="NZ_CP014673.1"/>
</dbReference>
<protein>
    <submittedName>
        <fullName evidence="7">23S rRNA (Uracil-5-)-methyltransferase RumA</fullName>
    </submittedName>
</protein>
<evidence type="ECO:0000259" key="6">
    <source>
        <dbReference type="PROSITE" id="PS50926"/>
    </source>
</evidence>
<feature type="active site" evidence="5">
    <location>
        <position position="407"/>
    </location>
</feature>
<reference evidence="7 8" key="1">
    <citation type="submission" date="2016-02" db="EMBL/GenBank/DDBJ databases">
        <title>Comparison of Clostridium stercorarium subspecies using comparative genomics and transcriptomics.</title>
        <authorList>
            <person name="Schellenberg J."/>
            <person name="Thallinger G."/>
            <person name="Levin D.B."/>
            <person name="Zhang X."/>
            <person name="Alvare G."/>
            <person name="Fristensky B."/>
            <person name="Sparling R."/>
        </authorList>
    </citation>
    <scope>NUCLEOTIDE SEQUENCE [LARGE SCALE GENOMIC DNA]</scope>
    <source>
        <strain evidence="7 8">DSM 9219</strain>
    </source>
</reference>
<dbReference type="PROSITE" id="PS51687">
    <property type="entry name" value="SAM_MT_RNA_M5U"/>
    <property type="match status" value="1"/>
</dbReference>
<dbReference type="InterPro" id="IPR029063">
    <property type="entry name" value="SAM-dependent_MTases_sf"/>
</dbReference>
<dbReference type="PANTHER" id="PTHR11061">
    <property type="entry name" value="RNA M5U METHYLTRANSFERASE"/>
    <property type="match status" value="1"/>
</dbReference>
<dbReference type="Pfam" id="PF05958">
    <property type="entry name" value="tRNA_U5-meth_tr"/>
    <property type="match status" value="1"/>
</dbReference>
<evidence type="ECO:0000256" key="3">
    <source>
        <dbReference type="ARBA" id="ARBA00022691"/>
    </source>
</evidence>
<dbReference type="PROSITE" id="PS50926">
    <property type="entry name" value="TRAM"/>
    <property type="match status" value="1"/>
</dbReference>
<dbReference type="PANTHER" id="PTHR11061:SF30">
    <property type="entry name" value="TRNA (URACIL(54)-C(5))-METHYLTRANSFERASE"/>
    <property type="match status" value="1"/>
</dbReference>
<dbReference type="FunFam" id="3.40.50.150:FF:000009">
    <property type="entry name" value="23S rRNA (Uracil(1939)-C(5))-methyltransferase RlmD"/>
    <property type="match status" value="1"/>
</dbReference>
<dbReference type="EMBL" id="CP014673">
    <property type="protein sequence ID" value="ANX01862.1"/>
    <property type="molecule type" value="Genomic_DNA"/>
</dbReference>
<evidence type="ECO:0000256" key="5">
    <source>
        <dbReference type="PROSITE-ProRule" id="PRU10015"/>
    </source>
</evidence>
<dbReference type="InterPro" id="IPR010280">
    <property type="entry name" value="U5_MeTrfase_fam"/>
</dbReference>
<keyword evidence="2 4" id="KW-0808">Transferase</keyword>
<dbReference type="Pfam" id="PF01938">
    <property type="entry name" value="TRAM"/>
    <property type="match status" value="1"/>
</dbReference>
<dbReference type="SUPFAM" id="SSF50249">
    <property type="entry name" value="Nucleic acid-binding proteins"/>
    <property type="match status" value="1"/>
</dbReference>
<feature type="binding site" evidence="4">
    <location>
        <position position="332"/>
    </location>
    <ligand>
        <name>S-adenosyl-L-methionine</name>
        <dbReference type="ChEBI" id="CHEBI:59789"/>
    </ligand>
</feature>
<gene>
    <name evidence="7" type="ORF">CSTERLE_09935</name>
</gene>
<dbReference type="InterPro" id="IPR012340">
    <property type="entry name" value="NA-bd_OB-fold"/>
</dbReference>